<reference evidence="1" key="1">
    <citation type="submission" date="2022-01" db="EMBL/GenBank/DDBJ databases">
        <title>Colwellia maritima, isolated from seawater.</title>
        <authorList>
            <person name="Kristyanto S."/>
            <person name="Jung J."/>
            <person name="Jeon C.O."/>
        </authorList>
    </citation>
    <scope>NUCLEOTIDE SEQUENCE</scope>
    <source>
        <strain evidence="1">MSW7</strain>
    </source>
</reference>
<accession>A0ABS9X2U5</accession>
<comment type="caution">
    <text evidence="1">The sequence shown here is derived from an EMBL/GenBank/DDBJ whole genome shotgun (WGS) entry which is preliminary data.</text>
</comment>
<proteinExistence type="predicted"/>
<name>A0ABS9X2U5_9GAMM</name>
<protein>
    <submittedName>
        <fullName evidence="1">Uncharacterized protein</fullName>
    </submittedName>
</protein>
<dbReference type="Proteomes" id="UP001139646">
    <property type="component" value="Unassembled WGS sequence"/>
</dbReference>
<organism evidence="1 2">
    <name type="scientific">Colwellia maritima</name>
    <dbReference type="NCBI Taxonomy" id="2912588"/>
    <lineage>
        <taxon>Bacteria</taxon>
        <taxon>Pseudomonadati</taxon>
        <taxon>Pseudomonadota</taxon>
        <taxon>Gammaproteobacteria</taxon>
        <taxon>Alteromonadales</taxon>
        <taxon>Colwelliaceae</taxon>
        <taxon>Colwellia</taxon>
    </lineage>
</organism>
<dbReference type="EMBL" id="JAKKSL010000002">
    <property type="protein sequence ID" value="MCI2284556.1"/>
    <property type="molecule type" value="Genomic_DNA"/>
</dbReference>
<evidence type="ECO:0000313" key="2">
    <source>
        <dbReference type="Proteomes" id="UP001139646"/>
    </source>
</evidence>
<evidence type="ECO:0000313" key="1">
    <source>
        <dbReference type="EMBL" id="MCI2284556.1"/>
    </source>
</evidence>
<sequence length="55" mass="6425">MHHTRNDGLPYLSSECPIYATLKDEIPRQIDDEVFWCKDGTKDPRILYSKSNAKQ</sequence>
<keyword evidence="2" id="KW-1185">Reference proteome</keyword>
<gene>
    <name evidence="1" type="ORF">L3081_15615</name>
</gene>
<dbReference type="RefSeq" id="WP_242286986.1">
    <property type="nucleotide sequence ID" value="NZ_JAKKSL010000002.1"/>
</dbReference>